<protein>
    <recommendedName>
        <fullName evidence="7">Hydrolase</fullName>
    </recommendedName>
</protein>
<feature type="domain" description="Xaa-Pro dipeptidyl-peptidase C-terminal" evidence="4">
    <location>
        <begin position="526"/>
        <end position="728"/>
    </location>
</feature>
<name>A0ABR9E9W4_9GAMM</name>
<feature type="chain" id="PRO_5045400842" description="Hydrolase" evidence="2">
    <location>
        <begin position="21"/>
        <end position="755"/>
    </location>
</feature>
<dbReference type="NCBIfam" id="TIGR00976">
    <property type="entry name" value="CocE_NonD"/>
    <property type="match status" value="1"/>
</dbReference>
<keyword evidence="1" id="KW-0378">Hydrolase</keyword>
<dbReference type="EMBL" id="AQGV01000012">
    <property type="protein sequence ID" value="MBE0367767.1"/>
    <property type="molecule type" value="Genomic_DNA"/>
</dbReference>
<dbReference type="InterPro" id="IPR029058">
    <property type="entry name" value="AB_hydrolase_fold"/>
</dbReference>
<evidence type="ECO:0008006" key="7">
    <source>
        <dbReference type="Google" id="ProtNLM"/>
    </source>
</evidence>
<comment type="caution">
    <text evidence="5">The sequence shown here is derived from an EMBL/GenBank/DDBJ whole genome shotgun (WGS) entry which is preliminary data.</text>
</comment>
<evidence type="ECO:0000256" key="1">
    <source>
        <dbReference type="ARBA" id="ARBA00022801"/>
    </source>
</evidence>
<organism evidence="5 6">
    <name type="scientific">Pseudoalteromonas aurantia 208</name>
    <dbReference type="NCBI Taxonomy" id="1314867"/>
    <lineage>
        <taxon>Bacteria</taxon>
        <taxon>Pseudomonadati</taxon>
        <taxon>Pseudomonadota</taxon>
        <taxon>Gammaproteobacteria</taxon>
        <taxon>Alteromonadales</taxon>
        <taxon>Pseudoalteromonadaceae</taxon>
        <taxon>Pseudoalteromonas</taxon>
    </lineage>
</organism>
<reference evidence="5 6" key="1">
    <citation type="submission" date="2015-03" db="EMBL/GenBank/DDBJ databases">
        <title>Genome sequence of Pseudoalteromonas aurantia.</title>
        <authorList>
            <person name="Xie B.-B."/>
            <person name="Rong J.-C."/>
            <person name="Qin Q.-L."/>
            <person name="Zhang Y.-Z."/>
        </authorList>
    </citation>
    <scope>NUCLEOTIDE SEQUENCE [LARGE SCALE GENOMIC DNA]</scope>
    <source>
        <strain evidence="5 6">208</strain>
    </source>
</reference>
<gene>
    <name evidence="5" type="ORF">PAUR_a1201</name>
</gene>
<evidence type="ECO:0000256" key="2">
    <source>
        <dbReference type="SAM" id="SignalP"/>
    </source>
</evidence>
<keyword evidence="6" id="KW-1185">Reference proteome</keyword>
<dbReference type="SUPFAM" id="SSF53474">
    <property type="entry name" value="alpha/beta-Hydrolases"/>
    <property type="match status" value="1"/>
</dbReference>
<dbReference type="InterPro" id="IPR008979">
    <property type="entry name" value="Galactose-bd-like_sf"/>
</dbReference>
<dbReference type="Proteomes" id="UP000615755">
    <property type="component" value="Unassembled WGS sequence"/>
</dbReference>
<evidence type="ECO:0000259" key="3">
    <source>
        <dbReference type="Pfam" id="PF02129"/>
    </source>
</evidence>
<dbReference type="RefSeq" id="WP_192507145.1">
    <property type="nucleotide sequence ID" value="NZ_AQGV01000012.1"/>
</dbReference>
<evidence type="ECO:0000259" key="4">
    <source>
        <dbReference type="Pfam" id="PF08530"/>
    </source>
</evidence>
<dbReference type="SUPFAM" id="SSF49785">
    <property type="entry name" value="Galactose-binding domain-like"/>
    <property type="match status" value="1"/>
</dbReference>
<dbReference type="Pfam" id="PF02129">
    <property type="entry name" value="Peptidase_S15"/>
    <property type="match status" value="1"/>
</dbReference>
<feature type="domain" description="Xaa-Pro dipeptidyl-peptidase-like" evidence="3">
    <location>
        <begin position="218"/>
        <end position="478"/>
    </location>
</feature>
<evidence type="ECO:0000313" key="6">
    <source>
        <dbReference type="Proteomes" id="UP000615755"/>
    </source>
</evidence>
<dbReference type="Gene3D" id="1.10.3020.10">
    <property type="entry name" value="alpha-amino acid ester hydrolase ( Helical cap domain)"/>
    <property type="match status" value="1"/>
</dbReference>
<dbReference type="InterPro" id="IPR000383">
    <property type="entry name" value="Xaa-Pro-like_dom"/>
</dbReference>
<feature type="signal peptide" evidence="2">
    <location>
        <begin position="1"/>
        <end position="20"/>
    </location>
</feature>
<dbReference type="InterPro" id="IPR005674">
    <property type="entry name" value="CocE/Ser_esterase"/>
</dbReference>
<sequence length="755" mass="86154">MKNLLFLLFICVATHTSVVATELVLPESVTKDDTALAASMQQLAKQVLKLCEQSACNLNNDTLFRVQSAAGLHGKALLTLEHLKKIKVDKNGELIASLVPFYVVAQVQNGLWSNEPSLKRVFAQVFRTVFASFDNKRASKAIQWFKRDVKETHRAFDLVLEKHKHKTKISRVAAIELLRHFQHYQAHQLWAPFVGSLIAEDDDKRYIIDKNVLITMPDGAHVAAMIVRPKNNKKTLPTLLNFTIYHNAEKEFAKIRESAARGYAGAVAYTRGKGHSPDRPIPYEHDGEDASNVINWLSKQTWSDGRVGMFGGSYDGFTQWAALKHLPPALKTIVPYVANNPGDGLPMENNIFLFVNYAWPFYTTNNKTLDNEIYSDHKRWNELNEKWYQSGKSYREVDTVDGLENKWLQRWLLHPSYDKYWQDMVPYKDEFAKLNIPVLTITGYYDDGQQSALHYLKEHYKYNSNAEHYLLIGPYDHFGAQAVKKSSTLRSYTIDPVAHFDTSEITYQWMDHIFYGAQKPSLLKDKINYQVMGDNKWKHAPSIEKQSNEVLTLYLSNLKSGDKNQLTPAYPSESGFLYQEVDFSDRKTSNNDYYPYPIVGKKPDLSNGYSFISAPFDTEIEVSGTFSGEIKATINKKDMDIGVVLYEVMPNGALFHLSYFLGRASYAKDMSKRSLLTPYKVTSIPFDKTRMVSRKLSKGSRLLVTLNINKNPFAQINYGTGKDVSDENISDAKEPLQIKWHNNSSINVPIYRAID</sequence>
<accession>A0ABR9E9W4</accession>
<dbReference type="Gene3D" id="2.60.120.260">
    <property type="entry name" value="Galactose-binding domain-like"/>
    <property type="match status" value="1"/>
</dbReference>
<dbReference type="Pfam" id="PF08530">
    <property type="entry name" value="PepX_C"/>
    <property type="match status" value="1"/>
</dbReference>
<evidence type="ECO:0000313" key="5">
    <source>
        <dbReference type="EMBL" id="MBE0367767.1"/>
    </source>
</evidence>
<proteinExistence type="predicted"/>
<keyword evidence="2" id="KW-0732">Signal</keyword>
<dbReference type="InterPro" id="IPR013736">
    <property type="entry name" value="Xaa-Pro_dipept_C"/>
</dbReference>
<dbReference type="Gene3D" id="3.40.50.1820">
    <property type="entry name" value="alpha/beta hydrolase"/>
    <property type="match status" value="1"/>
</dbReference>